<dbReference type="Gramene" id="Mp7g17630.1">
    <property type="protein sequence ID" value="Mp7g17630.1.cds1"/>
    <property type="gene ID" value="Mp7g17630"/>
</dbReference>
<proteinExistence type="predicted"/>
<accession>A0A2R6WXB8</accession>
<dbReference type="Proteomes" id="UP000244005">
    <property type="component" value="Unassembled WGS sequence"/>
</dbReference>
<keyword evidence="2" id="KW-1185">Reference proteome</keyword>
<protein>
    <submittedName>
        <fullName evidence="1">Uncharacterized protein</fullName>
    </submittedName>
</protein>
<evidence type="ECO:0000313" key="2">
    <source>
        <dbReference type="Proteomes" id="UP000244005"/>
    </source>
</evidence>
<reference evidence="2" key="1">
    <citation type="journal article" date="2017" name="Cell">
        <title>Insights into land plant evolution garnered from the Marchantia polymorpha genome.</title>
        <authorList>
            <person name="Bowman J.L."/>
            <person name="Kohchi T."/>
            <person name="Yamato K.T."/>
            <person name="Jenkins J."/>
            <person name="Shu S."/>
            <person name="Ishizaki K."/>
            <person name="Yamaoka S."/>
            <person name="Nishihama R."/>
            <person name="Nakamura Y."/>
            <person name="Berger F."/>
            <person name="Adam C."/>
            <person name="Aki S.S."/>
            <person name="Althoff F."/>
            <person name="Araki T."/>
            <person name="Arteaga-Vazquez M.A."/>
            <person name="Balasubrmanian S."/>
            <person name="Barry K."/>
            <person name="Bauer D."/>
            <person name="Boehm C.R."/>
            <person name="Briginshaw L."/>
            <person name="Caballero-Perez J."/>
            <person name="Catarino B."/>
            <person name="Chen F."/>
            <person name="Chiyoda S."/>
            <person name="Chovatia M."/>
            <person name="Davies K.M."/>
            <person name="Delmans M."/>
            <person name="Demura T."/>
            <person name="Dierschke T."/>
            <person name="Dolan L."/>
            <person name="Dorantes-Acosta A.E."/>
            <person name="Eklund D.M."/>
            <person name="Florent S.N."/>
            <person name="Flores-Sandoval E."/>
            <person name="Fujiyama A."/>
            <person name="Fukuzawa H."/>
            <person name="Galik B."/>
            <person name="Grimanelli D."/>
            <person name="Grimwood J."/>
            <person name="Grossniklaus U."/>
            <person name="Hamada T."/>
            <person name="Haseloff J."/>
            <person name="Hetherington A.J."/>
            <person name="Higo A."/>
            <person name="Hirakawa Y."/>
            <person name="Hundley H.N."/>
            <person name="Ikeda Y."/>
            <person name="Inoue K."/>
            <person name="Inoue S.I."/>
            <person name="Ishida S."/>
            <person name="Jia Q."/>
            <person name="Kakita M."/>
            <person name="Kanazawa T."/>
            <person name="Kawai Y."/>
            <person name="Kawashima T."/>
            <person name="Kennedy M."/>
            <person name="Kinose K."/>
            <person name="Kinoshita T."/>
            <person name="Kohara Y."/>
            <person name="Koide E."/>
            <person name="Komatsu K."/>
            <person name="Kopischke S."/>
            <person name="Kubo M."/>
            <person name="Kyozuka J."/>
            <person name="Lagercrantz U."/>
            <person name="Lin S.S."/>
            <person name="Lindquist E."/>
            <person name="Lipzen A.M."/>
            <person name="Lu C.W."/>
            <person name="De Luna E."/>
            <person name="Martienssen R.A."/>
            <person name="Minamino N."/>
            <person name="Mizutani M."/>
            <person name="Mizutani M."/>
            <person name="Mochizuki N."/>
            <person name="Monte I."/>
            <person name="Mosher R."/>
            <person name="Nagasaki H."/>
            <person name="Nakagami H."/>
            <person name="Naramoto S."/>
            <person name="Nishitani K."/>
            <person name="Ohtani M."/>
            <person name="Okamoto T."/>
            <person name="Okumura M."/>
            <person name="Phillips J."/>
            <person name="Pollak B."/>
            <person name="Reinders A."/>
            <person name="Rovekamp M."/>
            <person name="Sano R."/>
            <person name="Sawa S."/>
            <person name="Schmid M.W."/>
            <person name="Shirakawa M."/>
            <person name="Solano R."/>
            <person name="Spunde A."/>
            <person name="Suetsugu N."/>
            <person name="Sugano S."/>
            <person name="Sugiyama A."/>
            <person name="Sun R."/>
            <person name="Suzuki Y."/>
            <person name="Takenaka M."/>
            <person name="Takezawa D."/>
            <person name="Tomogane H."/>
            <person name="Tsuzuki M."/>
            <person name="Ueda T."/>
            <person name="Umeda M."/>
            <person name="Ward J.M."/>
            <person name="Watanabe Y."/>
            <person name="Yazaki K."/>
            <person name="Yokoyama R."/>
            <person name="Yoshitake Y."/>
            <person name="Yotsui I."/>
            <person name="Zachgo S."/>
            <person name="Schmutz J."/>
        </authorList>
    </citation>
    <scope>NUCLEOTIDE SEQUENCE [LARGE SCALE GENOMIC DNA]</scope>
    <source>
        <strain evidence="2">Tak-1</strain>
    </source>
</reference>
<dbReference type="EMBL" id="KZ772723">
    <property type="protein sequence ID" value="PTQ38501.1"/>
    <property type="molecule type" value="Genomic_DNA"/>
</dbReference>
<evidence type="ECO:0000313" key="1">
    <source>
        <dbReference type="EMBL" id="PTQ38501.1"/>
    </source>
</evidence>
<sequence>MAIKCITTSPGPVTRVIGACRIVHITSSIVFRTTQTNGNARSELHQDARGREQGATGRNIFQILETK</sequence>
<name>A0A2R6WXB8_MARPO</name>
<organism evidence="1 2">
    <name type="scientific">Marchantia polymorpha</name>
    <name type="common">Common liverwort</name>
    <name type="synonym">Marchantia aquatica</name>
    <dbReference type="NCBI Taxonomy" id="3197"/>
    <lineage>
        <taxon>Eukaryota</taxon>
        <taxon>Viridiplantae</taxon>
        <taxon>Streptophyta</taxon>
        <taxon>Embryophyta</taxon>
        <taxon>Marchantiophyta</taxon>
        <taxon>Marchantiopsida</taxon>
        <taxon>Marchantiidae</taxon>
        <taxon>Marchantiales</taxon>
        <taxon>Marchantiaceae</taxon>
        <taxon>Marchantia</taxon>
    </lineage>
</organism>
<gene>
    <name evidence="1" type="ORF">MARPO_0051s0100</name>
</gene>
<dbReference type="AlphaFoldDB" id="A0A2R6WXB8"/>